<name>A0A8K0WLF2_9HYPO</name>
<dbReference type="InterPro" id="IPR025340">
    <property type="entry name" value="DUF4246"/>
</dbReference>
<dbReference type="PANTHER" id="PTHR33119:SF1">
    <property type="entry name" value="FE2OG DIOXYGENASE DOMAIN-CONTAINING PROTEIN"/>
    <property type="match status" value="1"/>
</dbReference>
<feature type="domain" description="DUF4246" evidence="2">
    <location>
        <begin position="11"/>
        <end position="80"/>
    </location>
</feature>
<feature type="domain" description="DUF4246" evidence="1">
    <location>
        <begin position="98"/>
        <end position="550"/>
    </location>
</feature>
<sequence length="616" mass="70702">MASPANSTIKLPGYGLPGDHKPEDESCFHNLVEDQGEGWTAATLLIREVCMLKFMEEITNKDSWWTKIRDPDISGRWRQEALDQDWPAYHQFADFTPAMADCCIAELRTKADIYEQTGMIPVFDYSACAIKSDKLIPTDLQESLKSAVRALEDIPEEQKDWHPGSGDKVLDLVHPSLWPLVYGRSRILPNKRIGLADCLESCGMGEEIPVPRLREQLGKEEGSYYRNQRIYNMFSNTFQWLPCDVSIGKDGRAKIESYINNLHPAKHADLYPIIEKFIEKSLPAWDMVYRWPEEFDLQRLKTLEAGVKCKTPELCNWACRQTNRPLNEGEEPREEDEAWEPAYARSEREVLDRAWFVETHPLKLPDMDASAYWYEGPMAHDFLSSGFFKEKSRIQVIVKLANIHLTPTKPTYEGGSWHIEGLLNEHICGTALFYYDCENITDSHLSFRTCADRESLSGELNYEQGDSDSISRTFAIDADGSTVQDIGSVLTREGRALFFSNVYQHLVNPFTLKDPTRPGHRKILALFLVDPAIPIISTANVPSQQKDWWLDVTQLETHAASRLPAEITQMVIDSVDFPMDLAEAKRLRVDLMEERSMFHDKTSDSIDREYWRFCEH</sequence>
<proteinExistence type="predicted"/>
<evidence type="ECO:0000313" key="3">
    <source>
        <dbReference type="EMBL" id="KAH7305419.1"/>
    </source>
</evidence>
<comment type="caution">
    <text evidence="3">The sequence shown here is derived from an EMBL/GenBank/DDBJ whole genome shotgun (WGS) entry which is preliminary data.</text>
</comment>
<evidence type="ECO:0000313" key="4">
    <source>
        <dbReference type="Proteomes" id="UP000813444"/>
    </source>
</evidence>
<dbReference type="EMBL" id="JAGPNK010000018">
    <property type="protein sequence ID" value="KAH7305419.1"/>
    <property type="molecule type" value="Genomic_DNA"/>
</dbReference>
<dbReference type="InterPro" id="IPR049192">
    <property type="entry name" value="DUF4246_C"/>
</dbReference>
<reference evidence="3" key="1">
    <citation type="journal article" date="2021" name="Nat. Commun.">
        <title>Genetic determinants of endophytism in the Arabidopsis root mycobiome.</title>
        <authorList>
            <person name="Mesny F."/>
            <person name="Miyauchi S."/>
            <person name="Thiergart T."/>
            <person name="Pickel B."/>
            <person name="Atanasova L."/>
            <person name="Karlsson M."/>
            <person name="Huettel B."/>
            <person name="Barry K.W."/>
            <person name="Haridas S."/>
            <person name="Chen C."/>
            <person name="Bauer D."/>
            <person name="Andreopoulos W."/>
            <person name="Pangilinan J."/>
            <person name="LaButti K."/>
            <person name="Riley R."/>
            <person name="Lipzen A."/>
            <person name="Clum A."/>
            <person name="Drula E."/>
            <person name="Henrissat B."/>
            <person name="Kohler A."/>
            <person name="Grigoriev I.V."/>
            <person name="Martin F.M."/>
            <person name="Hacquard S."/>
        </authorList>
    </citation>
    <scope>NUCLEOTIDE SEQUENCE</scope>
    <source>
        <strain evidence="3">MPI-CAGE-CH-0235</strain>
    </source>
</reference>
<dbReference type="AlphaFoldDB" id="A0A8K0WLF2"/>
<accession>A0A8K0WLF2</accession>
<gene>
    <name evidence="3" type="ORF">B0I35DRAFT_443765</name>
</gene>
<dbReference type="Pfam" id="PF21666">
    <property type="entry name" value="DUF4246_N"/>
    <property type="match status" value="1"/>
</dbReference>
<evidence type="ECO:0000259" key="1">
    <source>
        <dbReference type="Pfam" id="PF14033"/>
    </source>
</evidence>
<organism evidence="3 4">
    <name type="scientific">Stachybotrys elegans</name>
    <dbReference type="NCBI Taxonomy" id="80388"/>
    <lineage>
        <taxon>Eukaryota</taxon>
        <taxon>Fungi</taxon>
        <taxon>Dikarya</taxon>
        <taxon>Ascomycota</taxon>
        <taxon>Pezizomycotina</taxon>
        <taxon>Sordariomycetes</taxon>
        <taxon>Hypocreomycetidae</taxon>
        <taxon>Hypocreales</taxon>
        <taxon>Stachybotryaceae</taxon>
        <taxon>Stachybotrys</taxon>
    </lineage>
</organism>
<protein>
    <submittedName>
        <fullName evidence="3">Uncharacterized protein</fullName>
    </submittedName>
</protein>
<dbReference type="PANTHER" id="PTHR33119">
    <property type="entry name" value="IFI3P"/>
    <property type="match status" value="1"/>
</dbReference>
<dbReference type="InterPro" id="IPR049207">
    <property type="entry name" value="DUF4246_N"/>
</dbReference>
<dbReference type="Pfam" id="PF14033">
    <property type="entry name" value="DUF4246"/>
    <property type="match status" value="1"/>
</dbReference>
<keyword evidence="4" id="KW-1185">Reference proteome</keyword>
<dbReference type="Proteomes" id="UP000813444">
    <property type="component" value="Unassembled WGS sequence"/>
</dbReference>
<dbReference type="OrthoDB" id="415532at2759"/>
<evidence type="ECO:0000259" key="2">
    <source>
        <dbReference type="Pfam" id="PF21666"/>
    </source>
</evidence>